<keyword evidence="6" id="KW-1185">Reference proteome</keyword>
<dbReference type="Gene3D" id="3.30.60.190">
    <property type="match status" value="1"/>
</dbReference>
<feature type="compositionally biased region" description="Basic and acidic residues" evidence="2">
    <location>
        <begin position="786"/>
        <end position="795"/>
    </location>
</feature>
<dbReference type="SUPFAM" id="SSF144232">
    <property type="entry name" value="HIT/MYND zinc finger-like"/>
    <property type="match status" value="1"/>
</dbReference>
<dbReference type="EMBL" id="JACVVK020000162">
    <property type="protein sequence ID" value="KAK7487620.1"/>
    <property type="molecule type" value="Genomic_DNA"/>
</dbReference>
<feature type="compositionally biased region" description="Basic and acidic residues" evidence="2">
    <location>
        <begin position="811"/>
        <end position="823"/>
    </location>
</feature>
<feature type="transmembrane region" description="Helical" evidence="3">
    <location>
        <begin position="536"/>
        <end position="562"/>
    </location>
</feature>
<keyword evidence="3" id="KW-0472">Membrane</keyword>
<protein>
    <recommendedName>
        <fullName evidence="4">HIT-type domain-containing protein</fullName>
    </recommendedName>
</protein>
<feature type="region of interest" description="Disordered" evidence="2">
    <location>
        <begin position="415"/>
        <end position="504"/>
    </location>
</feature>
<sequence length="823" mass="90126">MAASIKILQTDDDELTKSDQKDCCSICVNAEAQYTCPRCNIRYCSLSCYRHEKHQGCSESFYRDCVLEEMKEYSARPEDRQKVMEMLEREHEASALDSDDDDEPDLAERLEGLDLDKDGGEIWQRLTDKEKEEFASMVRDGRLSNIMDVWTPWWTQQSPASELIQETDKDPLPKGFPTHVKDIPDISQLLKHSKPSADSKYNVINLLSAYVFVTRLHNGDHHDCPLDTAEELLQVCAVLRENKSCSSAREAIQLVLQDIQKEGSGFIQSASSPVVMTEDLLQILTAHQSSPITPVISALSDTAVILKKARTELKKDKSQKGKEPTESGQSSESDTRHQLFLAKKKVTFLASWAQRYGMCLTSLAPDLALELEAGRVRLKFRMDRGSRSRHLLAHCMEVFAVPSSSVTSEVKFKMSQQNGAAAHRPANSDQNVQNGHGWSGNVQQGGATAQTPPGAQGGHVTDVSPGADGRARRSPQVPVEDADQSHPILPCPRTPSPTQGPNTPTRREVLERLRRENLSIVGGSSSTGLSVHKTAVIYRIVVTLIVLGALACIGGVCSPFWFRSVGRMHAEKGTLDVQNVTFWGLWEACFTDKNCVAPLKFKSNLMTCVRVTAVLGAVGYMLSSCGFFLGCFHRCYSKVRHHACKCLLLFSAFVSAMTAVLYGSIYHSHVTEHADFFVSFYLVLGAALLAMACCVILQVTDFANQYGLGQTGGRSIGDVEAAGTVSRSSPASRDTVVLDGKRGDEERQPLMDNDSLGNENEAGQAGESVVVSLREASGLSESVEQSADRDVDPERLTGPVPKDLSNIPTGLKDDAGTSADGHH</sequence>
<name>A0ABD0KKB4_9CAEN</name>
<feature type="transmembrane region" description="Helical" evidence="3">
    <location>
        <begin position="611"/>
        <end position="632"/>
    </location>
</feature>
<keyword evidence="1" id="KW-0862">Zinc</keyword>
<reference evidence="5 6" key="1">
    <citation type="journal article" date="2023" name="Sci. Data">
        <title>Genome assembly of the Korean intertidal mud-creeper Batillaria attramentaria.</title>
        <authorList>
            <person name="Patra A.K."/>
            <person name="Ho P.T."/>
            <person name="Jun S."/>
            <person name="Lee S.J."/>
            <person name="Kim Y."/>
            <person name="Won Y.J."/>
        </authorList>
    </citation>
    <scope>NUCLEOTIDE SEQUENCE [LARGE SCALE GENOMIC DNA]</scope>
    <source>
        <strain evidence="5">Wonlab-2016</strain>
    </source>
</reference>
<accession>A0ABD0KKB4</accession>
<dbReference type="AlphaFoldDB" id="A0ABD0KKB4"/>
<keyword evidence="1" id="KW-0863">Zinc-finger</keyword>
<dbReference type="PROSITE" id="PS51083">
    <property type="entry name" value="ZF_HIT"/>
    <property type="match status" value="1"/>
</dbReference>
<dbReference type="GO" id="GO:0008270">
    <property type="term" value="F:zinc ion binding"/>
    <property type="evidence" value="ECO:0007669"/>
    <property type="project" value="UniProtKB-UniRule"/>
</dbReference>
<feature type="region of interest" description="Disordered" evidence="2">
    <location>
        <begin position="313"/>
        <end position="336"/>
    </location>
</feature>
<evidence type="ECO:0000256" key="1">
    <source>
        <dbReference type="PROSITE-ProRule" id="PRU00453"/>
    </source>
</evidence>
<gene>
    <name evidence="5" type="ORF">BaRGS_00021170</name>
</gene>
<dbReference type="InterPro" id="IPR007529">
    <property type="entry name" value="Znf_HIT"/>
</dbReference>
<evidence type="ECO:0000313" key="5">
    <source>
        <dbReference type="EMBL" id="KAK7487620.1"/>
    </source>
</evidence>
<feature type="region of interest" description="Disordered" evidence="2">
    <location>
        <begin position="720"/>
        <end position="823"/>
    </location>
</feature>
<dbReference type="Pfam" id="PF04438">
    <property type="entry name" value="zf-HIT"/>
    <property type="match status" value="1"/>
</dbReference>
<dbReference type="PANTHER" id="PTHR15555:SF0">
    <property type="entry name" value="ZINC FINGER HIT DOMAIN-CONTAINING PROTEIN 2"/>
    <property type="match status" value="1"/>
</dbReference>
<feature type="compositionally biased region" description="Basic and acidic residues" evidence="2">
    <location>
        <begin position="739"/>
        <end position="749"/>
    </location>
</feature>
<feature type="compositionally biased region" description="Polar residues" evidence="2">
    <location>
        <begin position="427"/>
        <end position="453"/>
    </location>
</feature>
<dbReference type="InterPro" id="IPR039646">
    <property type="entry name" value="ZNHIT2"/>
</dbReference>
<keyword evidence="3" id="KW-1133">Transmembrane helix</keyword>
<evidence type="ECO:0000256" key="2">
    <source>
        <dbReference type="SAM" id="MobiDB-lite"/>
    </source>
</evidence>
<evidence type="ECO:0000256" key="3">
    <source>
        <dbReference type="SAM" id="Phobius"/>
    </source>
</evidence>
<keyword evidence="1" id="KW-0479">Metal-binding</keyword>
<keyword evidence="3" id="KW-0812">Transmembrane</keyword>
<feature type="domain" description="HIT-type" evidence="4">
    <location>
        <begin position="24"/>
        <end position="57"/>
    </location>
</feature>
<evidence type="ECO:0000259" key="4">
    <source>
        <dbReference type="PROSITE" id="PS51083"/>
    </source>
</evidence>
<proteinExistence type="predicted"/>
<comment type="caution">
    <text evidence="5">The sequence shown here is derived from an EMBL/GenBank/DDBJ whole genome shotgun (WGS) entry which is preliminary data.</text>
</comment>
<dbReference type="PANTHER" id="PTHR15555">
    <property type="entry name" value="ZINC FINGER HIT DOMAIN CONTAINING PROTEIN 2 PROTEIN FON -RELATED"/>
    <property type="match status" value="1"/>
</dbReference>
<feature type="compositionally biased region" description="Basic and acidic residues" evidence="2">
    <location>
        <begin position="313"/>
        <end position="325"/>
    </location>
</feature>
<evidence type="ECO:0000313" key="6">
    <source>
        <dbReference type="Proteomes" id="UP001519460"/>
    </source>
</evidence>
<dbReference type="Proteomes" id="UP001519460">
    <property type="component" value="Unassembled WGS sequence"/>
</dbReference>
<feature type="transmembrane region" description="Helical" evidence="3">
    <location>
        <begin position="644"/>
        <end position="665"/>
    </location>
</feature>
<organism evidence="5 6">
    <name type="scientific">Batillaria attramentaria</name>
    <dbReference type="NCBI Taxonomy" id="370345"/>
    <lineage>
        <taxon>Eukaryota</taxon>
        <taxon>Metazoa</taxon>
        <taxon>Spiralia</taxon>
        <taxon>Lophotrochozoa</taxon>
        <taxon>Mollusca</taxon>
        <taxon>Gastropoda</taxon>
        <taxon>Caenogastropoda</taxon>
        <taxon>Sorbeoconcha</taxon>
        <taxon>Cerithioidea</taxon>
        <taxon>Batillariidae</taxon>
        <taxon>Batillaria</taxon>
    </lineage>
</organism>
<feature type="transmembrane region" description="Helical" evidence="3">
    <location>
        <begin position="677"/>
        <end position="697"/>
    </location>
</feature>
<dbReference type="CDD" id="cd23024">
    <property type="entry name" value="zf-HIT_ZNHIT2-3"/>
    <property type="match status" value="1"/>
</dbReference>